<proteinExistence type="predicted"/>
<evidence type="ECO:0000313" key="1">
    <source>
        <dbReference type="EMBL" id="KAH7246738.1"/>
    </source>
</evidence>
<dbReference type="OrthoDB" id="5065185at2759"/>
<dbReference type="GO" id="GO:0090729">
    <property type="term" value="F:toxin activity"/>
    <property type="evidence" value="ECO:0007669"/>
    <property type="project" value="InterPro"/>
</dbReference>
<dbReference type="SUPFAM" id="SSF56849">
    <property type="entry name" value="delta-Endotoxin (insectocide), N-terminal domain"/>
    <property type="match status" value="1"/>
</dbReference>
<keyword evidence="2" id="KW-1185">Reference proteome</keyword>
<accession>A0A8K0RZ88</accession>
<dbReference type="InterPro" id="IPR036716">
    <property type="entry name" value="Pest_crys_N_sf"/>
</dbReference>
<comment type="caution">
    <text evidence="1">The sequence shown here is derived from an EMBL/GenBank/DDBJ whole genome shotgun (WGS) entry which is preliminary data.</text>
</comment>
<protein>
    <recommendedName>
        <fullName evidence="3">Pesticidal crystal protein N-terminal domain-containing protein</fullName>
    </recommendedName>
</protein>
<evidence type="ECO:0000313" key="2">
    <source>
        <dbReference type="Proteomes" id="UP000813427"/>
    </source>
</evidence>
<dbReference type="EMBL" id="JAGPXF010000004">
    <property type="protein sequence ID" value="KAH7246738.1"/>
    <property type="molecule type" value="Genomic_DNA"/>
</dbReference>
<organism evidence="1 2">
    <name type="scientific">Fusarium tricinctum</name>
    <dbReference type="NCBI Taxonomy" id="61284"/>
    <lineage>
        <taxon>Eukaryota</taxon>
        <taxon>Fungi</taxon>
        <taxon>Dikarya</taxon>
        <taxon>Ascomycota</taxon>
        <taxon>Pezizomycotina</taxon>
        <taxon>Sordariomycetes</taxon>
        <taxon>Hypocreomycetidae</taxon>
        <taxon>Hypocreales</taxon>
        <taxon>Nectriaceae</taxon>
        <taxon>Fusarium</taxon>
        <taxon>Fusarium tricinctum species complex</taxon>
    </lineage>
</organism>
<gene>
    <name evidence="1" type="ORF">BKA59DRAFT_455767</name>
</gene>
<dbReference type="AlphaFoldDB" id="A0A8K0RZ88"/>
<dbReference type="Gene3D" id="1.20.190.10">
    <property type="entry name" value="Pesticidal crystal protein, N-terminal domain"/>
    <property type="match status" value="1"/>
</dbReference>
<reference evidence="1" key="1">
    <citation type="journal article" date="2021" name="Nat. Commun.">
        <title>Genetic determinants of endophytism in the Arabidopsis root mycobiome.</title>
        <authorList>
            <person name="Mesny F."/>
            <person name="Miyauchi S."/>
            <person name="Thiergart T."/>
            <person name="Pickel B."/>
            <person name="Atanasova L."/>
            <person name="Karlsson M."/>
            <person name="Huettel B."/>
            <person name="Barry K.W."/>
            <person name="Haridas S."/>
            <person name="Chen C."/>
            <person name="Bauer D."/>
            <person name="Andreopoulos W."/>
            <person name="Pangilinan J."/>
            <person name="LaButti K."/>
            <person name="Riley R."/>
            <person name="Lipzen A."/>
            <person name="Clum A."/>
            <person name="Drula E."/>
            <person name="Henrissat B."/>
            <person name="Kohler A."/>
            <person name="Grigoriev I.V."/>
            <person name="Martin F.M."/>
            <person name="Hacquard S."/>
        </authorList>
    </citation>
    <scope>NUCLEOTIDE SEQUENCE</scope>
    <source>
        <strain evidence="1">MPI-SDFR-AT-0068</strain>
    </source>
</reference>
<sequence length="443" mass="50870">MLSDELTKNLDIKTTHDALQAASIKDPETYIPDKPINSDNVGEVTKVLVGAVLSEVPLIGSLLSGLLDIFWPGGEKDIWEDIKGKVEALVDDKIQQKEAEDIKIQLKNHSKLKYEQNLEKAILELNQRVKEARSTCIERRKEGIKEDVSHYLSGKSWLQVEDQRSHSKFAMWSQTYRWKDNQKNLSEQLHYEVDYIYGEKLDKILEPIHMWARYSPSYQAQSHELVEYPLWSWIYVQDYVDMTRFDSSSYYKEHGRITRVVLHQSKDFDGHPQVAGLELVYGDYPYLIGQREGTSLAMDLANDEVIIRVSAKLLKNHTLASLAFTKARQTIDSQGLARFDKYESIPAPQATDLLRLIPFFLLPEGYKATGEETEELSHDGEASTPHPTCLLSVCGWFCNDEKYFNKGFGRYIGFFQPVFGCWETIGVDGKSTWAMEDPRSKEH</sequence>
<evidence type="ECO:0008006" key="3">
    <source>
        <dbReference type="Google" id="ProtNLM"/>
    </source>
</evidence>
<dbReference type="Proteomes" id="UP000813427">
    <property type="component" value="Unassembled WGS sequence"/>
</dbReference>
<name>A0A8K0RZ88_9HYPO</name>